<gene>
    <name evidence="1" type="ORF">HU200_046612</name>
</gene>
<proteinExistence type="predicted"/>
<evidence type="ECO:0000313" key="2">
    <source>
        <dbReference type="Proteomes" id="UP000636709"/>
    </source>
</evidence>
<name>A0A835B3V6_9POAL</name>
<dbReference type="AlphaFoldDB" id="A0A835B3V6"/>
<dbReference type="EMBL" id="JACEFO010002150">
    <property type="protein sequence ID" value="KAF8677143.1"/>
    <property type="molecule type" value="Genomic_DNA"/>
</dbReference>
<protein>
    <submittedName>
        <fullName evidence="1">Uncharacterized protein</fullName>
    </submittedName>
</protein>
<comment type="caution">
    <text evidence="1">The sequence shown here is derived from an EMBL/GenBank/DDBJ whole genome shotgun (WGS) entry which is preliminary data.</text>
</comment>
<keyword evidence="2" id="KW-1185">Reference proteome</keyword>
<organism evidence="1 2">
    <name type="scientific">Digitaria exilis</name>
    <dbReference type="NCBI Taxonomy" id="1010633"/>
    <lineage>
        <taxon>Eukaryota</taxon>
        <taxon>Viridiplantae</taxon>
        <taxon>Streptophyta</taxon>
        <taxon>Embryophyta</taxon>
        <taxon>Tracheophyta</taxon>
        <taxon>Spermatophyta</taxon>
        <taxon>Magnoliopsida</taxon>
        <taxon>Liliopsida</taxon>
        <taxon>Poales</taxon>
        <taxon>Poaceae</taxon>
        <taxon>PACMAD clade</taxon>
        <taxon>Panicoideae</taxon>
        <taxon>Panicodae</taxon>
        <taxon>Paniceae</taxon>
        <taxon>Anthephorinae</taxon>
        <taxon>Digitaria</taxon>
    </lineage>
</organism>
<accession>A0A835B3V6</accession>
<dbReference type="Gramene" id="Dexi1A01G0002710.1">
    <property type="protein sequence ID" value="Dexi1A01G0002710.1:cds"/>
    <property type="gene ID" value="Dexi1A01G0002710"/>
</dbReference>
<dbReference type="Proteomes" id="UP000636709">
    <property type="component" value="Unassembled WGS sequence"/>
</dbReference>
<reference evidence="1" key="1">
    <citation type="submission" date="2020-07" db="EMBL/GenBank/DDBJ databases">
        <title>Genome sequence and genetic diversity analysis of an under-domesticated orphan crop, white fonio (Digitaria exilis).</title>
        <authorList>
            <person name="Bennetzen J.L."/>
            <person name="Chen S."/>
            <person name="Ma X."/>
            <person name="Wang X."/>
            <person name="Yssel A.E.J."/>
            <person name="Chaluvadi S.R."/>
            <person name="Johnson M."/>
            <person name="Gangashetty P."/>
            <person name="Hamidou F."/>
            <person name="Sanogo M.D."/>
            <person name="Zwaenepoel A."/>
            <person name="Wallace J."/>
            <person name="Van De Peer Y."/>
            <person name="Van Deynze A."/>
        </authorList>
    </citation>
    <scope>NUCLEOTIDE SEQUENCE</scope>
    <source>
        <tissue evidence="1">Leaves</tissue>
    </source>
</reference>
<evidence type="ECO:0000313" key="1">
    <source>
        <dbReference type="EMBL" id="KAF8677143.1"/>
    </source>
</evidence>
<sequence>MLKKRKEAMAALHLLLTGEEEPAEVGNKVKKVLKKSVTVDRINSMRANPCSTFQELSPEVLNSQSQEFRVTYNQSRIFDQKVRAYEQALIQQYDSHGYAEDEIEVADCSDDEIEVTVD</sequence>
<dbReference type="OrthoDB" id="700890at2759"/>